<feature type="region of interest" description="Disordered" evidence="1">
    <location>
        <begin position="93"/>
        <end position="154"/>
    </location>
</feature>
<feature type="region of interest" description="Disordered" evidence="1">
    <location>
        <begin position="1"/>
        <end position="20"/>
    </location>
</feature>
<reference evidence="2" key="1">
    <citation type="submission" date="2021-07" db="EMBL/GenBank/DDBJ databases">
        <authorList>
            <person name="Catto M.A."/>
            <person name="Jacobson A."/>
            <person name="Kennedy G."/>
            <person name="Labadie P."/>
            <person name="Hunt B.G."/>
            <person name="Srinivasan R."/>
        </authorList>
    </citation>
    <scope>NUCLEOTIDE SEQUENCE</scope>
    <source>
        <strain evidence="2">PL_HMW_Pooled</strain>
        <tissue evidence="2">Head</tissue>
    </source>
</reference>
<gene>
    <name evidence="2" type="ORF">KUF71_020620</name>
</gene>
<feature type="region of interest" description="Disordered" evidence="1">
    <location>
        <begin position="37"/>
        <end position="73"/>
    </location>
</feature>
<evidence type="ECO:0000313" key="2">
    <source>
        <dbReference type="EMBL" id="KAK3910916.1"/>
    </source>
</evidence>
<keyword evidence="3" id="KW-1185">Reference proteome</keyword>
<proteinExistence type="predicted"/>
<protein>
    <submittedName>
        <fullName evidence="2">Bifunctional enzyme IspD/IspF</fullName>
    </submittedName>
</protein>
<evidence type="ECO:0000256" key="1">
    <source>
        <dbReference type="SAM" id="MobiDB-lite"/>
    </source>
</evidence>
<name>A0AAE1GX32_9NEOP</name>
<dbReference type="Proteomes" id="UP001219518">
    <property type="component" value="Unassembled WGS sequence"/>
</dbReference>
<dbReference type="AlphaFoldDB" id="A0AAE1GX32"/>
<evidence type="ECO:0000313" key="3">
    <source>
        <dbReference type="Proteomes" id="UP001219518"/>
    </source>
</evidence>
<dbReference type="EMBL" id="JAHWGI010000215">
    <property type="protein sequence ID" value="KAK3910916.1"/>
    <property type="molecule type" value="Genomic_DNA"/>
</dbReference>
<sequence>MRDKADDSLAPPPPSALTIPVPAAAGVALGPDTSKFIMRKKPHTLPPLEKFRSLEGRGSPVPQARRRSSIEEQLLQDDGQVVSADGRPLIRLTKCTDESGGGSAVGQRLAPAGSAGPGAPAPAPQLSPIANRYTPLQPIRRGSEQAAPSNNNTP</sequence>
<organism evidence="2 3">
    <name type="scientific">Frankliniella fusca</name>
    <dbReference type="NCBI Taxonomy" id="407009"/>
    <lineage>
        <taxon>Eukaryota</taxon>
        <taxon>Metazoa</taxon>
        <taxon>Ecdysozoa</taxon>
        <taxon>Arthropoda</taxon>
        <taxon>Hexapoda</taxon>
        <taxon>Insecta</taxon>
        <taxon>Pterygota</taxon>
        <taxon>Neoptera</taxon>
        <taxon>Paraneoptera</taxon>
        <taxon>Thysanoptera</taxon>
        <taxon>Terebrantia</taxon>
        <taxon>Thripoidea</taxon>
        <taxon>Thripidae</taxon>
        <taxon>Frankliniella</taxon>
    </lineage>
</organism>
<comment type="caution">
    <text evidence="2">The sequence shown here is derived from an EMBL/GenBank/DDBJ whole genome shotgun (WGS) entry which is preliminary data.</text>
</comment>
<reference evidence="2" key="2">
    <citation type="journal article" date="2023" name="BMC Genomics">
        <title>Pest status, molecular evolution, and epigenetic factors derived from the genome assembly of Frankliniella fusca, a thysanopteran phytovirus vector.</title>
        <authorList>
            <person name="Catto M.A."/>
            <person name="Labadie P.E."/>
            <person name="Jacobson A.L."/>
            <person name="Kennedy G.G."/>
            <person name="Srinivasan R."/>
            <person name="Hunt B.G."/>
        </authorList>
    </citation>
    <scope>NUCLEOTIDE SEQUENCE</scope>
    <source>
        <strain evidence="2">PL_HMW_Pooled</strain>
    </source>
</reference>
<accession>A0AAE1GX32</accession>